<dbReference type="Gene3D" id="3.40.50.2300">
    <property type="match status" value="1"/>
</dbReference>
<dbReference type="InterPro" id="IPR013767">
    <property type="entry name" value="PAS_fold"/>
</dbReference>
<accession>A0A286P373</accession>
<dbReference type="InterPro" id="IPR001789">
    <property type="entry name" value="Sig_transdc_resp-reg_receiver"/>
</dbReference>
<dbReference type="KEGG" id="mmai:sS8_0126"/>
<dbReference type="GO" id="GO:0005829">
    <property type="term" value="C:cytosol"/>
    <property type="evidence" value="ECO:0007669"/>
    <property type="project" value="TreeGrafter"/>
</dbReference>
<reference evidence="9 10" key="1">
    <citation type="submission" date="2016-12" db="EMBL/GenBank/DDBJ databases">
        <title>Genome sequencing of Methylocaldum marinum.</title>
        <authorList>
            <person name="Takeuchi M."/>
            <person name="Kamagata Y."/>
            <person name="Hiraoka S."/>
            <person name="Oshima K."/>
            <person name="Hattori M."/>
            <person name="Iwasaki W."/>
        </authorList>
    </citation>
    <scope>NUCLEOTIDE SEQUENCE [LARGE SCALE GENOMIC DNA]</scope>
    <source>
        <strain evidence="9 10">S8</strain>
    </source>
</reference>
<dbReference type="Proteomes" id="UP000266313">
    <property type="component" value="Chromosome"/>
</dbReference>
<keyword evidence="2" id="KW-0902">Two-component regulatory system</keyword>
<dbReference type="GO" id="GO:0006355">
    <property type="term" value="P:regulation of DNA-templated transcription"/>
    <property type="evidence" value="ECO:0007669"/>
    <property type="project" value="InterPro"/>
</dbReference>
<evidence type="ECO:0000259" key="7">
    <source>
        <dbReference type="PROSITE" id="PS50110"/>
    </source>
</evidence>
<keyword evidence="1" id="KW-0597">Phosphoprotein</keyword>
<keyword evidence="4" id="KW-0238">DNA-binding</keyword>
<evidence type="ECO:0000256" key="3">
    <source>
        <dbReference type="ARBA" id="ARBA00023015"/>
    </source>
</evidence>
<sequence length="225" mass="24678">MAQLLCVEEDVSLALLARASLAKLGHRLDIAATGEKGQDRLAAEQYDLVILGHTAPRKDGLTILRNMQALPSAPPIVMVCGTKALDVAVDALRLGAADYVVKDEHGAFFDLLPSVIQEVLCREHLLRARKDTENLNRIAEMVFQNVAEGILITDPDTRIIAINPAFSSITGYTTEEIIGNTPSILSSGRHDKAFYRRMWEAIELTGQWQVRFGTSGKIRMSIPNG</sequence>
<dbReference type="PANTHER" id="PTHR48111">
    <property type="entry name" value="REGULATOR OF RPOS"/>
    <property type="match status" value="1"/>
</dbReference>
<dbReference type="SUPFAM" id="SSF52172">
    <property type="entry name" value="CheY-like"/>
    <property type="match status" value="1"/>
</dbReference>
<dbReference type="CDD" id="cd00130">
    <property type="entry name" value="PAS"/>
    <property type="match status" value="1"/>
</dbReference>
<evidence type="ECO:0000256" key="5">
    <source>
        <dbReference type="ARBA" id="ARBA00023163"/>
    </source>
</evidence>
<dbReference type="OrthoDB" id="6366277at2"/>
<dbReference type="Gene3D" id="3.30.450.20">
    <property type="entry name" value="PAS domain"/>
    <property type="match status" value="1"/>
</dbReference>
<dbReference type="GO" id="GO:0000156">
    <property type="term" value="F:phosphorelay response regulator activity"/>
    <property type="evidence" value="ECO:0007669"/>
    <property type="project" value="TreeGrafter"/>
</dbReference>
<gene>
    <name evidence="9" type="ORF">sS8_0126</name>
</gene>
<dbReference type="PROSITE" id="PS50112">
    <property type="entry name" value="PAS"/>
    <property type="match status" value="1"/>
</dbReference>
<evidence type="ECO:0000313" key="9">
    <source>
        <dbReference type="EMBL" id="BBA32095.1"/>
    </source>
</evidence>
<evidence type="ECO:0000256" key="1">
    <source>
        <dbReference type="ARBA" id="ARBA00022553"/>
    </source>
</evidence>
<dbReference type="RefSeq" id="WP_119627948.1">
    <property type="nucleotide sequence ID" value="NZ_AP017928.1"/>
</dbReference>
<dbReference type="Pfam" id="PF00072">
    <property type="entry name" value="Response_reg"/>
    <property type="match status" value="1"/>
</dbReference>
<name>A0A286P373_9GAMM</name>
<dbReference type="SMART" id="SM00448">
    <property type="entry name" value="REC"/>
    <property type="match status" value="1"/>
</dbReference>
<dbReference type="PANTHER" id="PTHR48111:SF1">
    <property type="entry name" value="TWO-COMPONENT RESPONSE REGULATOR ORR33"/>
    <property type="match status" value="1"/>
</dbReference>
<dbReference type="InterPro" id="IPR039420">
    <property type="entry name" value="WalR-like"/>
</dbReference>
<keyword evidence="5" id="KW-0804">Transcription</keyword>
<dbReference type="InterPro" id="IPR000014">
    <property type="entry name" value="PAS"/>
</dbReference>
<dbReference type="InterPro" id="IPR011006">
    <property type="entry name" value="CheY-like_superfamily"/>
</dbReference>
<dbReference type="EMBL" id="AP017928">
    <property type="protein sequence ID" value="BBA32095.1"/>
    <property type="molecule type" value="Genomic_DNA"/>
</dbReference>
<dbReference type="PROSITE" id="PS50110">
    <property type="entry name" value="RESPONSE_REGULATORY"/>
    <property type="match status" value="1"/>
</dbReference>
<dbReference type="GO" id="GO:0000976">
    <property type="term" value="F:transcription cis-regulatory region binding"/>
    <property type="evidence" value="ECO:0007669"/>
    <property type="project" value="TreeGrafter"/>
</dbReference>
<dbReference type="SUPFAM" id="SSF55785">
    <property type="entry name" value="PYP-like sensor domain (PAS domain)"/>
    <property type="match status" value="1"/>
</dbReference>
<dbReference type="GO" id="GO:0032993">
    <property type="term" value="C:protein-DNA complex"/>
    <property type="evidence" value="ECO:0007669"/>
    <property type="project" value="TreeGrafter"/>
</dbReference>
<organism evidence="9 10">
    <name type="scientific">Methylocaldum marinum</name>
    <dbReference type="NCBI Taxonomy" id="1432792"/>
    <lineage>
        <taxon>Bacteria</taxon>
        <taxon>Pseudomonadati</taxon>
        <taxon>Pseudomonadota</taxon>
        <taxon>Gammaproteobacteria</taxon>
        <taxon>Methylococcales</taxon>
        <taxon>Methylococcaceae</taxon>
        <taxon>Methylocaldum</taxon>
    </lineage>
</organism>
<protein>
    <submittedName>
        <fullName evidence="9">Putative diguanylate cyclase/phosphodiesterase (GGDEF &amp; EAL domains) with PAS/PAC sensor(S) and response regulator</fullName>
    </submittedName>
</protein>
<dbReference type="AlphaFoldDB" id="A0A286P373"/>
<feature type="domain" description="PAS" evidence="8">
    <location>
        <begin position="131"/>
        <end position="181"/>
    </location>
</feature>
<keyword evidence="10" id="KW-1185">Reference proteome</keyword>
<evidence type="ECO:0000256" key="2">
    <source>
        <dbReference type="ARBA" id="ARBA00023012"/>
    </source>
</evidence>
<evidence type="ECO:0000259" key="8">
    <source>
        <dbReference type="PROSITE" id="PS50112"/>
    </source>
</evidence>
<evidence type="ECO:0000313" key="10">
    <source>
        <dbReference type="Proteomes" id="UP000266313"/>
    </source>
</evidence>
<evidence type="ECO:0000256" key="6">
    <source>
        <dbReference type="PROSITE-ProRule" id="PRU00169"/>
    </source>
</evidence>
<proteinExistence type="predicted"/>
<dbReference type="SMART" id="SM00091">
    <property type="entry name" value="PAS"/>
    <property type="match status" value="1"/>
</dbReference>
<dbReference type="NCBIfam" id="TIGR00229">
    <property type="entry name" value="sensory_box"/>
    <property type="match status" value="1"/>
</dbReference>
<keyword evidence="3" id="KW-0805">Transcription regulation</keyword>
<evidence type="ECO:0000256" key="4">
    <source>
        <dbReference type="ARBA" id="ARBA00023125"/>
    </source>
</evidence>
<dbReference type="InterPro" id="IPR035965">
    <property type="entry name" value="PAS-like_dom_sf"/>
</dbReference>
<dbReference type="CDD" id="cd00156">
    <property type="entry name" value="REC"/>
    <property type="match status" value="1"/>
</dbReference>
<dbReference type="Pfam" id="PF00989">
    <property type="entry name" value="PAS"/>
    <property type="match status" value="1"/>
</dbReference>
<comment type="caution">
    <text evidence="6">Lacks conserved residue(s) required for the propagation of feature annotation.</text>
</comment>
<feature type="domain" description="Response regulatory" evidence="7">
    <location>
        <begin position="3"/>
        <end position="117"/>
    </location>
</feature>